<comment type="subcellular location">
    <subcellularLocation>
        <location evidence="1">Nucleus</location>
    </subcellularLocation>
</comment>
<protein>
    <recommendedName>
        <fullName evidence="8">Exonuclease domain-containing protein</fullName>
    </recommendedName>
</protein>
<organism evidence="6 7">
    <name type="scientific">Dreissena polymorpha</name>
    <name type="common">Zebra mussel</name>
    <name type="synonym">Mytilus polymorpha</name>
    <dbReference type="NCBI Taxonomy" id="45954"/>
    <lineage>
        <taxon>Eukaryota</taxon>
        <taxon>Metazoa</taxon>
        <taxon>Spiralia</taxon>
        <taxon>Lophotrochozoa</taxon>
        <taxon>Mollusca</taxon>
        <taxon>Bivalvia</taxon>
        <taxon>Autobranchia</taxon>
        <taxon>Heteroconchia</taxon>
        <taxon>Euheterodonta</taxon>
        <taxon>Imparidentia</taxon>
        <taxon>Neoheterodontei</taxon>
        <taxon>Myida</taxon>
        <taxon>Dreissenoidea</taxon>
        <taxon>Dreissenidae</taxon>
        <taxon>Dreissena</taxon>
    </lineage>
</organism>
<evidence type="ECO:0008006" key="8">
    <source>
        <dbReference type="Google" id="ProtNLM"/>
    </source>
</evidence>
<keyword evidence="5" id="KW-0539">Nucleus</keyword>
<reference evidence="6" key="2">
    <citation type="submission" date="2020-11" db="EMBL/GenBank/DDBJ databases">
        <authorList>
            <person name="McCartney M.A."/>
            <person name="Auch B."/>
            <person name="Kono T."/>
            <person name="Mallez S."/>
            <person name="Becker A."/>
            <person name="Gohl D.M."/>
            <person name="Silverstein K.A.T."/>
            <person name="Koren S."/>
            <person name="Bechman K.B."/>
            <person name="Herman A."/>
            <person name="Abrahante J.E."/>
            <person name="Garbe J."/>
        </authorList>
    </citation>
    <scope>NUCLEOTIDE SEQUENCE</scope>
    <source>
        <strain evidence="6">Duluth1</strain>
        <tissue evidence="6">Whole animal</tissue>
    </source>
</reference>
<evidence type="ECO:0000313" key="6">
    <source>
        <dbReference type="EMBL" id="KAH3874783.1"/>
    </source>
</evidence>
<name>A0A9D4RPS6_DREPO</name>
<dbReference type="AlphaFoldDB" id="A0A9D4RPS6"/>
<dbReference type="InterPro" id="IPR047021">
    <property type="entry name" value="REXO1/3/4-like"/>
</dbReference>
<proteinExistence type="inferred from homology"/>
<dbReference type="Proteomes" id="UP000828390">
    <property type="component" value="Unassembled WGS sequence"/>
</dbReference>
<dbReference type="GO" id="GO:0005634">
    <property type="term" value="C:nucleus"/>
    <property type="evidence" value="ECO:0007669"/>
    <property type="project" value="UniProtKB-SubCell"/>
</dbReference>
<dbReference type="InterPro" id="IPR036397">
    <property type="entry name" value="RNaseH_sf"/>
</dbReference>
<keyword evidence="7" id="KW-1185">Reference proteome</keyword>
<dbReference type="GO" id="GO:0004527">
    <property type="term" value="F:exonuclease activity"/>
    <property type="evidence" value="ECO:0007669"/>
    <property type="project" value="InterPro"/>
</dbReference>
<dbReference type="SUPFAM" id="SSF53098">
    <property type="entry name" value="Ribonuclease H-like"/>
    <property type="match status" value="1"/>
</dbReference>
<evidence type="ECO:0000313" key="7">
    <source>
        <dbReference type="Proteomes" id="UP000828390"/>
    </source>
</evidence>
<dbReference type="Gene3D" id="3.30.420.10">
    <property type="entry name" value="Ribonuclease H-like superfamily/Ribonuclease H"/>
    <property type="match status" value="1"/>
</dbReference>
<keyword evidence="4" id="KW-0378">Hydrolase</keyword>
<accession>A0A9D4RPS6</accession>
<comment type="similarity">
    <text evidence="2">Belongs to the REXO1/REXO3 family.</text>
</comment>
<dbReference type="PANTHER" id="PTHR12801">
    <property type="entry name" value="RNA EXONUCLEASE REXO1 / RECO3 FAMILY MEMBER-RELATED"/>
    <property type="match status" value="1"/>
</dbReference>
<comment type="caution">
    <text evidence="6">The sequence shown here is derived from an EMBL/GenBank/DDBJ whole genome shotgun (WGS) entry which is preliminary data.</text>
</comment>
<evidence type="ECO:0000256" key="3">
    <source>
        <dbReference type="ARBA" id="ARBA00022722"/>
    </source>
</evidence>
<keyword evidence="3" id="KW-0540">Nuclease</keyword>
<dbReference type="EMBL" id="JAIWYP010000002">
    <property type="protein sequence ID" value="KAH3874783.1"/>
    <property type="molecule type" value="Genomic_DNA"/>
</dbReference>
<evidence type="ECO:0000256" key="4">
    <source>
        <dbReference type="ARBA" id="ARBA00022801"/>
    </source>
</evidence>
<dbReference type="InterPro" id="IPR012337">
    <property type="entry name" value="RNaseH-like_sf"/>
</dbReference>
<evidence type="ECO:0000256" key="5">
    <source>
        <dbReference type="ARBA" id="ARBA00023242"/>
    </source>
</evidence>
<dbReference type="PANTHER" id="PTHR12801:SF115">
    <property type="entry name" value="FI18136P1-RELATED"/>
    <property type="match status" value="1"/>
</dbReference>
<gene>
    <name evidence="6" type="ORF">DPMN_038036</name>
</gene>
<evidence type="ECO:0000256" key="1">
    <source>
        <dbReference type="ARBA" id="ARBA00004123"/>
    </source>
</evidence>
<reference evidence="6" key="1">
    <citation type="journal article" date="2019" name="bioRxiv">
        <title>The Genome of the Zebra Mussel, Dreissena polymorpha: A Resource for Invasive Species Research.</title>
        <authorList>
            <person name="McCartney M.A."/>
            <person name="Auch B."/>
            <person name="Kono T."/>
            <person name="Mallez S."/>
            <person name="Zhang Y."/>
            <person name="Obille A."/>
            <person name="Becker A."/>
            <person name="Abrahante J.E."/>
            <person name="Garbe J."/>
            <person name="Badalamenti J.P."/>
            <person name="Herman A."/>
            <person name="Mangelson H."/>
            <person name="Liachko I."/>
            <person name="Sullivan S."/>
            <person name="Sone E.D."/>
            <person name="Koren S."/>
            <person name="Silverstein K.A.T."/>
            <person name="Beckman K.B."/>
            <person name="Gohl D.M."/>
        </authorList>
    </citation>
    <scope>NUCLEOTIDE SEQUENCE</scope>
    <source>
        <strain evidence="6">Duluth1</strain>
        <tissue evidence="6">Whole animal</tissue>
    </source>
</reference>
<sequence length="207" mass="23920">MIQLIPPPADNNYGVTAIDTESVNTNKGLDVCKVTVIDINCTVVYDEYCLPTSDIIDYITYWSGIKKENLHVRKTFAELRDDLLIRHIKIIDTVLLYPHLMGLPRRRSLKDIASSELQRKIQVGGSRFVECQHICDRSTQYQHLHQKPLSVALVLQRQFLHQAVEEGGMDMQKQELLQCQHCTITPRLLVTTHDHLLKELDVIRERH</sequence>
<evidence type="ECO:0000256" key="2">
    <source>
        <dbReference type="ARBA" id="ARBA00006357"/>
    </source>
</evidence>
<dbReference type="GO" id="GO:0003676">
    <property type="term" value="F:nucleic acid binding"/>
    <property type="evidence" value="ECO:0007669"/>
    <property type="project" value="InterPro"/>
</dbReference>